<dbReference type="PANTHER" id="PTHR30273:SF2">
    <property type="entry name" value="PROTEIN FECR"/>
    <property type="match status" value="1"/>
</dbReference>
<gene>
    <name evidence="4" type="ORF">KK083_13585</name>
</gene>
<dbReference type="Gene3D" id="2.60.120.1440">
    <property type="match status" value="1"/>
</dbReference>
<accession>A0AAP2DPI5</accession>
<organism evidence="4 5">
    <name type="scientific">Chryseosolibacter histidini</name>
    <dbReference type="NCBI Taxonomy" id="2782349"/>
    <lineage>
        <taxon>Bacteria</taxon>
        <taxon>Pseudomonadati</taxon>
        <taxon>Bacteroidota</taxon>
        <taxon>Cytophagia</taxon>
        <taxon>Cytophagales</taxon>
        <taxon>Chryseotaleaceae</taxon>
        <taxon>Chryseosolibacter</taxon>
    </lineage>
</organism>
<reference evidence="4 5" key="1">
    <citation type="submission" date="2021-05" db="EMBL/GenBank/DDBJ databases">
        <title>A Polyphasic approach of four new species of the genus Ohtaekwangia: Ohtaekwangia histidinii sp. nov., Ohtaekwangia cretensis sp. nov., Ohtaekwangia indiensis sp. nov., Ohtaekwangia reichenbachii sp. nov. from diverse environment.</title>
        <authorList>
            <person name="Octaviana S."/>
        </authorList>
    </citation>
    <scope>NUCLEOTIDE SEQUENCE [LARGE SCALE GENOMIC DNA]</scope>
    <source>
        <strain evidence="4 5">PWU4</strain>
    </source>
</reference>
<evidence type="ECO:0000259" key="2">
    <source>
        <dbReference type="Pfam" id="PF04773"/>
    </source>
</evidence>
<keyword evidence="1" id="KW-1133">Transmembrane helix</keyword>
<evidence type="ECO:0000259" key="3">
    <source>
        <dbReference type="Pfam" id="PF16344"/>
    </source>
</evidence>
<feature type="domain" description="Protein FecR C-terminal" evidence="3">
    <location>
        <begin position="256"/>
        <end position="324"/>
    </location>
</feature>
<keyword evidence="1" id="KW-0812">Transmembrane</keyword>
<dbReference type="GO" id="GO:0016989">
    <property type="term" value="F:sigma factor antagonist activity"/>
    <property type="evidence" value="ECO:0007669"/>
    <property type="project" value="TreeGrafter"/>
</dbReference>
<dbReference type="InterPro" id="IPR012373">
    <property type="entry name" value="Ferrdict_sens_TM"/>
</dbReference>
<dbReference type="Pfam" id="PF16344">
    <property type="entry name" value="FecR_C"/>
    <property type="match status" value="1"/>
</dbReference>
<dbReference type="PANTHER" id="PTHR30273">
    <property type="entry name" value="PERIPLASMIC SIGNAL SENSOR AND SIGMA FACTOR ACTIVATOR FECR-RELATED"/>
    <property type="match status" value="1"/>
</dbReference>
<dbReference type="Pfam" id="PF04773">
    <property type="entry name" value="FecR"/>
    <property type="match status" value="1"/>
</dbReference>
<keyword evidence="5" id="KW-1185">Reference proteome</keyword>
<protein>
    <submittedName>
        <fullName evidence="4">FecR domain-containing protein</fullName>
    </submittedName>
</protein>
<name>A0AAP2DPI5_9BACT</name>
<dbReference type="InterPro" id="IPR006860">
    <property type="entry name" value="FecR"/>
</dbReference>
<dbReference type="Proteomes" id="UP001319200">
    <property type="component" value="Unassembled WGS sequence"/>
</dbReference>
<dbReference type="PIRSF" id="PIRSF018266">
    <property type="entry name" value="FecR"/>
    <property type="match status" value="1"/>
</dbReference>
<dbReference type="AlphaFoldDB" id="A0AAP2DPI5"/>
<keyword evidence="1" id="KW-0472">Membrane</keyword>
<evidence type="ECO:0000313" key="4">
    <source>
        <dbReference type="EMBL" id="MBT1697919.1"/>
    </source>
</evidence>
<dbReference type="InterPro" id="IPR032508">
    <property type="entry name" value="FecR_C"/>
</dbReference>
<dbReference type="RefSeq" id="WP_254163792.1">
    <property type="nucleotide sequence ID" value="NZ_JAHESF010000012.1"/>
</dbReference>
<proteinExistence type="predicted"/>
<evidence type="ECO:0000313" key="5">
    <source>
        <dbReference type="Proteomes" id="UP001319200"/>
    </source>
</evidence>
<sequence length="333" mass="37495">MMPTHFNKLLQRYLDKTASGDERNEFFKLVRSGEHDHDLDKNFIDLLHTEIRNPVAKEEKAVLERVFHKMTGNEPPAEVYEIRQPAAIRAHWWMAAAAVVLMTVVAWVWMIRQRVSADRMIVAGPEYVSFPDGSNVVLNEGSTLYYSKASYGRDFREVTLEGEAYFDIQHDASAPFLVHTDNVTTTVLGTAFNINAFPNAKQIVVTVTRGKVEVSDDQETFDQIIPDQCITVNALTGEFVKTDVDARMALAWMNKYLILDRVTMEEAARLIEAKYHVKVTVVNDALKKCTISAKFLKSEQLRQVLDVVSVPLGASYTMKDGNVSINGDGSNCK</sequence>
<dbReference type="Gene3D" id="3.55.50.30">
    <property type="match status" value="1"/>
</dbReference>
<dbReference type="EMBL" id="JAHESF010000012">
    <property type="protein sequence ID" value="MBT1697919.1"/>
    <property type="molecule type" value="Genomic_DNA"/>
</dbReference>
<feature type="domain" description="FecR protein" evidence="2">
    <location>
        <begin position="128"/>
        <end position="213"/>
    </location>
</feature>
<feature type="transmembrane region" description="Helical" evidence="1">
    <location>
        <begin position="90"/>
        <end position="111"/>
    </location>
</feature>
<evidence type="ECO:0000256" key="1">
    <source>
        <dbReference type="SAM" id="Phobius"/>
    </source>
</evidence>
<comment type="caution">
    <text evidence="4">The sequence shown here is derived from an EMBL/GenBank/DDBJ whole genome shotgun (WGS) entry which is preliminary data.</text>
</comment>